<dbReference type="HOGENOM" id="CLU_027408_1_0_9"/>
<dbReference type="InterPro" id="IPR039672">
    <property type="entry name" value="MFS_2"/>
</dbReference>
<dbReference type="PROSITE" id="PS00371">
    <property type="entry name" value="PTS_EIIA_TYPE_1_HIS"/>
    <property type="match status" value="1"/>
</dbReference>
<dbReference type="InterPro" id="IPR011055">
    <property type="entry name" value="Dup_hybrid_motif"/>
</dbReference>
<dbReference type="PANTHER" id="PTHR11328">
    <property type="entry name" value="MAJOR FACILITATOR SUPERFAMILY DOMAIN-CONTAINING PROTEIN"/>
    <property type="match status" value="1"/>
</dbReference>
<dbReference type="PROSITE" id="PS51093">
    <property type="entry name" value="PTS_EIIA_TYPE_1"/>
    <property type="match status" value="1"/>
</dbReference>
<evidence type="ECO:0000256" key="10">
    <source>
        <dbReference type="ARBA" id="ARBA00022989"/>
    </source>
</evidence>
<dbReference type="CDD" id="cd17332">
    <property type="entry name" value="MFS_MelB_like"/>
    <property type="match status" value="1"/>
</dbReference>
<keyword evidence="3" id="KW-0813">Transport</keyword>
<feature type="transmembrane region" description="Helical" evidence="12">
    <location>
        <begin position="92"/>
        <end position="114"/>
    </location>
</feature>
<keyword evidence="7 14" id="KW-0808">Transferase</keyword>
<dbReference type="GO" id="GO:0006814">
    <property type="term" value="P:sodium ion transport"/>
    <property type="evidence" value="ECO:0007669"/>
    <property type="project" value="InterPro"/>
</dbReference>
<feature type="transmembrane region" description="Helical" evidence="12">
    <location>
        <begin position="120"/>
        <end position="140"/>
    </location>
</feature>
<dbReference type="PROSITE" id="PS00872">
    <property type="entry name" value="NA_GALACTOSIDE_SYMP"/>
    <property type="match status" value="1"/>
</dbReference>
<evidence type="ECO:0000256" key="6">
    <source>
        <dbReference type="ARBA" id="ARBA00022597"/>
    </source>
</evidence>
<gene>
    <name evidence="14" type="primary">gph</name>
    <name evidence="14" type="ORF">HMPREF0494_0570</name>
</gene>
<evidence type="ECO:0000256" key="5">
    <source>
        <dbReference type="ARBA" id="ARBA00022553"/>
    </source>
</evidence>
<evidence type="ECO:0000259" key="13">
    <source>
        <dbReference type="PROSITE" id="PS51093"/>
    </source>
</evidence>
<feature type="transmembrane region" description="Helical" evidence="12">
    <location>
        <begin position="430"/>
        <end position="449"/>
    </location>
</feature>
<comment type="similarity">
    <text evidence="2">In the N-terminal section; belongs to the sodium:galactoside symporter (TC 2.A.2) family.</text>
</comment>
<keyword evidence="11 12" id="KW-0472">Membrane</keyword>
<evidence type="ECO:0000313" key="15">
    <source>
        <dbReference type="Proteomes" id="UP000003675"/>
    </source>
</evidence>
<keyword evidence="10 12" id="KW-1133">Transmembrane helix</keyword>
<evidence type="ECO:0000256" key="4">
    <source>
        <dbReference type="ARBA" id="ARBA00022475"/>
    </source>
</evidence>
<dbReference type="eggNOG" id="COG2211">
    <property type="taxonomic scope" value="Bacteria"/>
</dbReference>
<dbReference type="GO" id="GO:0005886">
    <property type="term" value="C:plasma membrane"/>
    <property type="evidence" value="ECO:0007669"/>
    <property type="project" value="UniProtKB-SubCell"/>
</dbReference>
<keyword evidence="8 12" id="KW-0812">Transmembrane</keyword>
<dbReference type="Proteomes" id="UP000003675">
    <property type="component" value="Unassembled WGS sequence"/>
</dbReference>
<feature type="transmembrane region" description="Helical" evidence="12">
    <location>
        <begin position="201"/>
        <end position="222"/>
    </location>
</feature>
<dbReference type="GO" id="GO:0016740">
    <property type="term" value="F:transferase activity"/>
    <property type="evidence" value="ECO:0007669"/>
    <property type="project" value="UniProtKB-KW"/>
</dbReference>
<feature type="transmembrane region" description="Helical" evidence="12">
    <location>
        <begin position="286"/>
        <end position="305"/>
    </location>
</feature>
<evidence type="ECO:0000256" key="12">
    <source>
        <dbReference type="SAM" id="Phobius"/>
    </source>
</evidence>
<dbReference type="FunFam" id="2.70.70.10:FF:000001">
    <property type="entry name" value="PTS system glucose-specific IIA component"/>
    <property type="match status" value="1"/>
</dbReference>
<dbReference type="InterPro" id="IPR018043">
    <property type="entry name" value="Na/Gal_symport_CS"/>
</dbReference>
<proteinExistence type="inferred from homology"/>
<evidence type="ECO:0000256" key="2">
    <source>
        <dbReference type="ARBA" id="ARBA00007724"/>
    </source>
</evidence>
<dbReference type="PANTHER" id="PTHR11328:SF24">
    <property type="entry name" value="MAJOR FACILITATOR SUPERFAMILY (MFS) PROFILE DOMAIN-CONTAINING PROTEIN"/>
    <property type="match status" value="1"/>
</dbReference>
<dbReference type="SUPFAM" id="SSF103473">
    <property type="entry name" value="MFS general substrate transporter"/>
    <property type="match status" value="1"/>
</dbReference>
<dbReference type="Gene3D" id="1.20.1250.20">
    <property type="entry name" value="MFS general substrate transporter like domains"/>
    <property type="match status" value="1"/>
</dbReference>
<sequence>MDKQEPHVVRSRLAYSLGAFGHDAFFALLSTYFMMYVTGHLFTSSDKHFDNRMVGYVTLIIMILRIVELLIDPLIGNAIDRTNTKWGKFKPWVVGGGVISAVLLAALFTPLGGLNVSSPYLYLVVFAIIYIIMDIFYSFNDVGFWSMIPAMSFDSHERDKIATFARVGSTIGGQIIGFVIMPMVLFFSINQNGGTGDDRGWFIFAVIVAAVSAITAIGVGMFTHEQKSLLRENKEQTKLKDILHILIKNDQLLAIAMSYLFFTTGQTLLNSFELYYFTYVLGNSKAFSILGGLNTVVGVISVFAFPLFSGKIGRHKLFYGAATIEVIGALIFAFAGKSLALVLLGAELFFIPQPIIFLVVLMTITDSVEYGQLKLGHRDESLTLSIRPLLDKFGGAVANGVVGMATVAAGMTGGATAATISAHGVSVFKIYMFLIPISLIIVGIIIFAIKVKLDEGSHAKIVAELEQTWGKQFKGNEAAADTAVEEAAPQLQLGETEIPTPVAGKVVNLSDVSDPAFAEGKMGEGFAIKPTDGKVYAPFAGTVRATFSTRHAVGLVSDNGIALLIHVGIDTVKLHGTGFVTYFNKGQHVEKGQELMEFWDPTIKKAGLDDTVIVTVTNSESFDLKMLVKAGAEVTTKDNVLKVTKKDSANEAVD</sequence>
<dbReference type="Pfam" id="PF00358">
    <property type="entry name" value="PTS_EIIA_1"/>
    <property type="match status" value="1"/>
</dbReference>
<keyword evidence="6" id="KW-0762">Sugar transport</keyword>
<dbReference type="STRING" id="525309.HMPREF0494_0570"/>
<evidence type="ECO:0000256" key="9">
    <source>
        <dbReference type="ARBA" id="ARBA00022847"/>
    </source>
</evidence>
<feature type="transmembrane region" description="Helical" evidence="12">
    <location>
        <begin position="53"/>
        <end position="71"/>
    </location>
</feature>
<name>C8P5H6_9LACO</name>
<protein>
    <submittedName>
        <fullName evidence="14">Glycoside/pentoside/hexuronide transporter</fullName>
        <ecNumber evidence="14">2.7.1.-</ecNumber>
    </submittedName>
</protein>
<dbReference type="OrthoDB" id="9764596at2"/>
<dbReference type="eggNOG" id="COG2190">
    <property type="taxonomic scope" value="Bacteria"/>
</dbReference>
<keyword evidence="5" id="KW-0597">Phosphoprotein</keyword>
<evidence type="ECO:0000256" key="11">
    <source>
        <dbReference type="ARBA" id="ARBA00023136"/>
    </source>
</evidence>
<keyword evidence="9" id="KW-0769">Symport</keyword>
<organism evidence="14 15">
    <name type="scientific">Limosilactobacillus antri DSM 16041</name>
    <dbReference type="NCBI Taxonomy" id="525309"/>
    <lineage>
        <taxon>Bacteria</taxon>
        <taxon>Bacillati</taxon>
        <taxon>Bacillota</taxon>
        <taxon>Bacilli</taxon>
        <taxon>Lactobacillales</taxon>
        <taxon>Lactobacillaceae</taxon>
        <taxon>Limosilactobacillus</taxon>
    </lineage>
</organism>
<evidence type="ECO:0000313" key="14">
    <source>
        <dbReference type="EMBL" id="EEW54387.1"/>
    </source>
</evidence>
<evidence type="ECO:0000256" key="1">
    <source>
        <dbReference type="ARBA" id="ARBA00004651"/>
    </source>
</evidence>
<reference evidence="14 15" key="1">
    <citation type="submission" date="2009-09" db="EMBL/GenBank/DDBJ databases">
        <authorList>
            <person name="Qin X."/>
            <person name="Bachman B."/>
            <person name="Battles P."/>
            <person name="Bell A."/>
            <person name="Bess C."/>
            <person name="Bickham C."/>
            <person name="Chaboub L."/>
            <person name="Chen D."/>
            <person name="Coyle M."/>
            <person name="Deiros D.R."/>
            <person name="Dinh H."/>
            <person name="Forbes L."/>
            <person name="Fowler G."/>
            <person name="Francisco L."/>
            <person name="Fu Q."/>
            <person name="Gubbala S."/>
            <person name="Hale W."/>
            <person name="Han Y."/>
            <person name="Hemphill L."/>
            <person name="Highlander S.K."/>
            <person name="Hirani K."/>
            <person name="Hogues M."/>
            <person name="Jackson L."/>
            <person name="Jakkamsetti A."/>
            <person name="Javaid M."/>
            <person name="Jiang H."/>
            <person name="Korchina V."/>
            <person name="Kovar C."/>
            <person name="Lara F."/>
            <person name="Lee S."/>
            <person name="Mata R."/>
            <person name="Mathew T."/>
            <person name="Moen C."/>
            <person name="Morales K."/>
            <person name="Munidasa M."/>
            <person name="Nazareth L."/>
            <person name="Ngo R."/>
            <person name="Nguyen L."/>
            <person name="Okwuonu G."/>
            <person name="Ongeri F."/>
            <person name="Patil S."/>
            <person name="Petrosino J."/>
            <person name="Pham C."/>
            <person name="Pham P."/>
            <person name="Pu L.-L."/>
            <person name="Puazo M."/>
            <person name="Raj R."/>
            <person name="Reid J."/>
            <person name="Rouhana J."/>
            <person name="Saada N."/>
            <person name="Shang Y."/>
            <person name="Simmons D."/>
            <person name="Thornton R."/>
            <person name="Warren J."/>
            <person name="Weissenberger G."/>
            <person name="Zhang J."/>
            <person name="Zhang L."/>
            <person name="Zhou C."/>
            <person name="Zhu D."/>
            <person name="Muzny D."/>
            <person name="Worley K."/>
            <person name="Gibbs R."/>
        </authorList>
    </citation>
    <scope>NUCLEOTIDE SEQUENCE [LARGE SCALE GENOMIC DNA]</scope>
    <source>
        <strain evidence="14 15">DSM 16041</strain>
    </source>
</reference>
<dbReference type="NCBIfam" id="TIGR00830">
    <property type="entry name" value="PTBA"/>
    <property type="match status" value="1"/>
</dbReference>
<evidence type="ECO:0000256" key="8">
    <source>
        <dbReference type="ARBA" id="ARBA00022692"/>
    </source>
</evidence>
<comment type="subcellular location">
    <subcellularLocation>
        <location evidence="1">Cell membrane</location>
        <topology evidence="1">Multi-pass membrane protein</topology>
    </subcellularLocation>
</comment>
<dbReference type="InterPro" id="IPR001927">
    <property type="entry name" value="Na/Gal_symport"/>
</dbReference>
<dbReference type="SUPFAM" id="SSF51261">
    <property type="entry name" value="Duplicated hybrid motif"/>
    <property type="match status" value="1"/>
</dbReference>
<accession>C8P5H6</accession>
<dbReference type="Pfam" id="PF13347">
    <property type="entry name" value="MFS_2"/>
    <property type="match status" value="1"/>
</dbReference>
<dbReference type="GO" id="GO:0009401">
    <property type="term" value="P:phosphoenolpyruvate-dependent sugar phosphotransferase system"/>
    <property type="evidence" value="ECO:0007669"/>
    <property type="project" value="InterPro"/>
</dbReference>
<dbReference type="CDD" id="cd00210">
    <property type="entry name" value="PTS_IIA_glc"/>
    <property type="match status" value="1"/>
</dbReference>
<feature type="transmembrane region" description="Helical" evidence="12">
    <location>
        <begin position="341"/>
        <end position="364"/>
    </location>
</feature>
<comment type="caution">
    <text evidence="14">The sequence shown here is derived from an EMBL/GenBank/DDBJ whole genome shotgun (WGS) entry which is preliminary data.</text>
</comment>
<feature type="transmembrane region" description="Helical" evidence="12">
    <location>
        <begin position="396"/>
        <end position="418"/>
    </location>
</feature>
<dbReference type="InterPro" id="IPR001127">
    <property type="entry name" value="PTS_EIIA_1_perm"/>
</dbReference>
<dbReference type="Gene3D" id="2.70.70.10">
    <property type="entry name" value="Glucose Permease (Domain IIA)"/>
    <property type="match status" value="1"/>
</dbReference>
<feature type="transmembrane region" description="Helical" evidence="12">
    <location>
        <begin position="12"/>
        <end position="33"/>
    </location>
</feature>
<evidence type="ECO:0000256" key="7">
    <source>
        <dbReference type="ARBA" id="ARBA00022679"/>
    </source>
</evidence>
<dbReference type="NCBIfam" id="TIGR00792">
    <property type="entry name" value="gph"/>
    <property type="match status" value="1"/>
</dbReference>
<dbReference type="AlphaFoldDB" id="C8P5H6"/>
<feature type="transmembrane region" description="Helical" evidence="12">
    <location>
        <begin position="161"/>
        <end position="189"/>
    </location>
</feature>
<keyword evidence="4" id="KW-1003">Cell membrane</keyword>
<dbReference type="EMBL" id="ACLL01000013">
    <property type="protein sequence ID" value="EEW54387.1"/>
    <property type="molecule type" value="Genomic_DNA"/>
</dbReference>
<dbReference type="EC" id="2.7.1.-" evidence="14"/>
<feature type="domain" description="PTS EIIA type-1" evidence="13">
    <location>
        <begin position="514"/>
        <end position="618"/>
    </location>
</feature>
<dbReference type="RefSeq" id="WP_007123874.1">
    <property type="nucleotide sequence ID" value="NZ_AZDK01000023.1"/>
</dbReference>
<evidence type="ECO:0000256" key="3">
    <source>
        <dbReference type="ARBA" id="ARBA00022448"/>
    </source>
</evidence>
<feature type="transmembrane region" description="Helical" evidence="12">
    <location>
        <begin position="317"/>
        <end position="335"/>
    </location>
</feature>
<dbReference type="GO" id="GO:0015293">
    <property type="term" value="F:symporter activity"/>
    <property type="evidence" value="ECO:0007669"/>
    <property type="project" value="UniProtKB-KW"/>
</dbReference>
<dbReference type="InterPro" id="IPR036259">
    <property type="entry name" value="MFS_trans_sf"/>
</dbReference>